<dbReference type="STRING" id="1817863.A2Y62_13745"/>
<accession>A0A1F5V7D1</accession>
<dbReference type="Pfam" id="PF13646">
    <property type="entry name" value="HEAT_2"/>
    <property type="match status" value="1"/>
</dbReference>
<dbReference type="Gene3D" id="1.25.10.10">
    <property type="entry name" value="Leucine-rich Repeat Variant"/>
    <property type="match status" value="3"/>
</dbReference>
<evidence type="ECO:0000313" key="1">
    <source>
        <dbReference type="EMBL" id="OGF59342.1"/>
    </source>
</evidence>
<dbReference type="Pfam" id="PF03130">
    <property type="entry name" value="HEAT_PBS"/>
    <property type="match status" value="1"/>
</dbReference>
<gene>
    <name evidence="1" type="ORF">A2Y62_13745</name>
</gene>
<sequence>MKKILNILIVLFLCTLLDSKDKNLEELLLDLQSSHYPTRISAIYNLGILKDHRAIKPLEYLFFTNKNSTAYSERYDIVDALRSIGYTDAIESLIRMLKTNYCTDAIIAALNSLDPDWKMRQDAQKLFDNFIISITEHDEHALNAIKILPLISPEKALKPFLKTLTERGLNDNEIRPFLDGLGIIKSKETLIPLIEFFFDPNYTSFRFGTATTLDKINPDWRDMKLVKDKIPELLEESENPMSDSNKSRMIYSFEILRDNRAIPYLLRMIKENDLVKSDALNALAFFNDKDAKDAVLEALNDKEISLRNQLLGTIGISGLEYYCRPLIDIIRNKDDEARWAAIESIGKLKCSSALPALIEIIETAVNKNSIEDSYIKDEALLTIISISDCAIVPTLLKWLKQKKYYQDYLIYTLAQFNDKRIAESLIPLLEDATISLNANAIEILRKSDDPRALKLLQKALIDTDWETRAHAEWAIWNIQHHKTSE</sequence>
<organism evidence="1 2">
    <name type="scientific">Candidatus Fischerbacteria bacterium RBG_13_37_8</name>
    <dbReference type="NCBI Taxonomy" id="1817863"/>
    <lineage>
        <taxon>Bacteria</taxon>
        <taxon>Candidatus Fischeribacteriota</taxon>
    </lineage>
</organism>
<dbReference type="Proteomes" id="UP000178943">
    <property type="component" value="Unassembled WGS sequence"/>
</dbReference>
<dbReference type="EMBL" id="MFGW01000217">
    <property type="protein sequence ID" value="OGF59342.1"/>
    <property type="molecule type" value="Genomic_DNA"/>
</dbReference>
<protein>
    <recommendedName>
        <fullName evidence="3">HEAT repeat domain-containing protein</fullName>
    </recommendedName>
</protein>
<dbReference type="InterPro" id="IPR011989">
    <property type="entry name" value="ARM-like"/>
</dbReference>
<evidence type="ECO:0000313" key="2">
    <source>
        <dbReference type="Proteomes" id="UP000178943"/>
    </source>
</evidence>
<evidence type="ECO:0008006" key="3">
    <source>
        <dbReference type="Google" id="ProtNLM"/>
    </source>
</evidence>
<dbReference type="InterPro" id="IPR016024">
    <property type="entry name" value="ARM-type_fold"/>
</dbReference>
<dbReference type="SUPFAM" id="SSF48371">
    <property type="entry name" value="ARM repeat"/>
    <property type="match status" value="1"/>
</dbReference>
<dbReference type="SMART" id="SM00567">
    <property type="entry name" value="EZ_HEAT"/>
    <property type="match status" value="5"/>
</dbReference>
<reference evidence="1 2" key="1">
    <citation type="journal article" date="2016" name="Nat. Commun.">
        <title>Thousands of microbial genomes shed light on interconnected biogeochemical processes in an aquifer system.</title>
        <authorList>
            <person name="Anantharaman K."/>
            <person name="Brown C.T."/>
            <person name="Hug L.A."/>
            <person name="Sharon I."/>
            <person name="Castelle C.J."/>
            <person name="Probst A.J."/>
            <person name="Thomas B.C."/>
            <person name="Singh A."/>
            <person name="Wilkins M.J."/>
            <person name="Karaoz U."/>
            <person name="Brodie E.L."/>
            <person name="Williams K.H."/>
            <person name="Hubbard S.S."/>
            <person name="Banfield J.F."/>
        </authorList>
    </citation>
    <scope>NUCLEOTIDE SEQUENCE [LARGE SCALE GENOMIC DNA]</scope>
</reference>
<comment type="caution">
    <text evidence="1">The sequence shown here is derived from an EMBL/GenBank/DDBJ whole genome shotgun (WGS) entry which is preliminary data.</text>
</comment>
<dbReference type="PANTHER" id="PTHR12697:SF5">
    <property type="entry name" value="DEOXYHYPUSINE HYDROXYLASE"/>
    <property type="match status" value="1"/>
</dbReference>
<dbReference type="InterPro" id="IPR004155">
    <property type="entry name" value="PBS_lyase_HEAT"/>
</dbReference>
<dbReference type="AlphaFoldDB" id="A0A1F5V7D1"/>
<dbReference type="GO" id="GO:0016491">
    <property type="term" value="F:oxidoreductase activity"/>
    <property type="evidence" value="ECO:0007669"/>
    <property type="project" value="TreeGrafter"/>
</dbReference>
<proteinExistence type="predicted"/>
<name>A0A1F5V7D1_9BACT</name>
<dbReference type="PANTHER" id="PTHR12697">
    <property type="entry name" value="PBS LYASE HEAT-LIKE PROTEIN"/>
    <property type="match status" value="1"/>
</dbReference>